<dbReference type="EMBL" id="CAEZXA010000058">
    <property type="protein sequence ID" value="CAB4675347.1"/>
    <property type="molecule type" value="Genomic_DNA"/>
</dbReference>
<evidence type="ECO:0000313" key="1">
    <source>
        <dbReference type="EMBL" id="CAB4675347.1"/>
    </source>
</evidence>
<sequence length="114" mass="12043">MLRSTGTPRSSVENFKTFCSRASRNPSEPACKVSSAAPKVTCCEFTVSIVPVRPIRAPGAIAVTSATANICAGNPYAREPLGPTQIATGIFELDIAVRTSVIRSRSTTAPLEFN</sequence>
<organism evidence="1">
    <name type="scientific">freshwater metagenome</name>
    <dbReference type="NCBI Taxonomy" id="449393"/>
    <lineage>
        <taxon>unclassified sequences</taxon>
        <taxon>metagenomes</taxon>
        <taxon>ecological metagenomes</taxon>
    </lineage>
</organism>
<name>A0A6J6MMI6_9ZZZZ</name>
<accession>A0A6J6MMI6</accession>
<reference evidence="1" key="1">
    <citation type="submission" date="2020-05" db="EMBL/GenBank/DDBJ databases">
        <authorList>
            <person name="Chiriac C."/>
            <person name="Salcher M."/>
            <person name="Ghai R."/>
            <person name="Kavagutti S V."/>
        </authorList>
    </citation>
    <scope>NUCLEOTIDE SEQUENCE</scope>
</reference>
<dbReference type="AlphaFoldDB" id="A0A6J6MMI6"/>
<protein>
    <submittedName>
        <fullName evidence="1">Unannotated protein</fullName>
    </submittedName>
</protein>
<gene>
    <name evidence="1" type="ORF">UFOPK2334_00792</name>
</gene>
<proteinExistence type="predicted"/>